<dbReference type="PANTHER" id="PTHR33463">
    <property type="entry name" value="NB-ARC DOMAIN-CONTAINING PROTEIN-RELATED"/>
    <property type="match status" value="1"/>
</dbReference>
<dbReference type="PANTHER" id="PTHR33463:SF209">
    <property type="entry name" value="DISEASE RESISTANCE PROTEIN RPS2-LIKE"/>
    <property type="match status" value="1"/>
</dbReference>
<evidence type="ECO:0000259" key="1">
    <source>
        <dbReference type="Pfam" id="PF00931"/>
    </source>
</evidence>
<dbReference type="AlphaFoldDB" id="A0AB40C4T5"/>
<accession>A0AB40C4T5</accession>
<keyword evidence="2" id="KW-1185">Reference proteome</keyword>
<sequence length="172" mass="19935">MRRELEFLRSQKNDINVQLKNVPYGKKPKEVVENWLKNMEDIEKEVHSLGSVDAHHMCFKGFCPNYYTRLKRSKKIAEILETIRDLKESGKLFAQRENIFIDSPPETSSGFPVTTLHGTSAERKKEEILQWIKNPVVGKIGVYGMGGVGKTTIMTQIYNELNKDKFFDILIW</sequence>
<dbReference type="SUPFAM" id="SSF52540">
    <property type="entry name" value="P-loop containing nucleoside triphosphate hydrolases"/>
    <property type="match status" value="1"/>
</dbReference>
<dbReference type="Gene3D" id="3.40.50.300">
    <property type="entry name" value="P-loop containing nucleotide triphosphate hydrolases"/>
    <property type="match status" value="1"/>
</dbReference>
<feature type="domain" description="NB-ARC" evidence="1">
    <location>
        <begin position="122"/>
        <end position="172"/>
    </location>
</feature>
<dbReference type="Proteomes" id="UP001515500">
    <property type="component" value="Chromosome 2"/>
</dbReference>
<dbReference type="InterPro" id="IPR027417">
    <property type="entry name" value="P-loop_NTPase"/>
</dbReference>
<organism evidence="2 3">
    <name type="scientific">Dioscorea cayennensis subsp. rotundata</name>
    <name type="common">White Guinea yam</name>
    <name type="synonym">Dioscorea rotundata</name>
    <dbReference type="NCBI Taxonomy" id="55577"/>
    <lineage>
        <taxon>Eukaryota</taxon>
        <taxon>Viridiplantae</taxon>
        <taxon>Streptophyta</taxon>
        <taxon>Embryophyta</taxon>
        <taxon>Tracheophyta</taxon>
        <taxon>Spermatophyta</taxon>
        <taxon>Magnoliopsida</taxon>
        <taxon>Liliopsida</taxon>
        <taxon>Dioscoreales</taxon>
        <taxon>Dioscoreaceae</taxon>
        <taxon>Dioscorea</taxon>
    </lineage>
</organism>
<evidence type="ECO:0000313" key="2">
    <source>
        <dbReference type="Proteomes" id="UP001515500"/>
    </source>
</evidence>
<dbReference type="Pfam" id="PF00931">
    <property type="entry name" value="NB-ARC"/>
    <property type="match status" value="1"/>
</dbReference>
<evidence type="ECO:0000313" key="3">
    <source>
        <dbReference type="RefSeq" id="XP_039134826.1"/>
    </source>
</evidence>
<reference evidence="3" key="1">
    <citation type="submission" date="2025-08" db="UniProtKB">
        <authorList>
            <consortium name="RefSeq"/>
        </authorList>
    </citation>
    <scope>IDENTIFICATION</scope>
</reference>
<dbReference type="RefSeq" id="XP_039134826.1">
    <property type="nucleotide sequence ID" value="XM_039278892.1"/>
</dbReference>
<dbReference type="InterPro" id="IPR002182">
    <property type="entry name" value="NB-ARC"/>
</dbReference>
<gene>
    <name evidence="3" type="primary">LOC120272133</name>
</gene>
<protein>
    <submittedName>
        <fullName evidence="3">Probable disease resistance protein At1g61310</fullName>
    </submittedName>
</protein>
<dbReference type="GeneID" id="120272133"/>
<dbReference type="GO" id="GO:0043531">
    <property type="term" value="F:ADP binding"/>
    <property type="evidence" value="ECO:0007669"/>
    <property type="project" value="InterPro"/>
</dbReference>
<proteinExistence type="predicted"/>
<dbReference type="InterPro" id="IPR050905">
    <property type="entry name" value="Plant_NBS-LRR"/>
</dbReference>
<name>A0AB40C4T5_DIOCR</name>